<keyword evidence="6" id="KW-1185">Reference proteome</keyword>
<evidence type="ECO:0000256" key="2">
    <source>
        <dbReference type="ARBA" id="ARBA00022801"/>
    </source>
</evidence>
<dbReference type="EC" id="3.1.1.-" evidence="3"/>
<protein>
    <recommendedName>
        <fullName evidence="3">Carboxylic ester hydrolase</fullName>
        <ecNumber evidence="3">3.1.1.-</ecNumber>
    </recommendedName>
</protein>
<organism evidence="5 6">
    <name type="scientific">Sclerotinia borealis (strain F-4128)</name>
    <dbReference type="NCBI Taxonomy" id="1432307"/>
    <lineage>
        <taxon>Eukaryota</taxon>
        <taxon>Fungi</taxon>
        <taxon>Dikarya</taxon>
        <taxon>Ascomycota</taxon>
        <taxon>Pezizomycotina</taxon>
        <taxon>Leotiomycetes</taxon>
        <taxon>Helotiales</taxon>
        <taxon>Sclerotiniaceae</taxon>
        <taxon>Sclerotinia</taxon>
    </lineage>
</organism>
<dbReference type="InterPro" id="IPR029058">
    <property type="entry name" value="AB_hydrolase_fold"/>
</dbReference>
<dbReference type="EMBL" id="AYSA01000041">
    <property type="protein sequence ID" value="ESZ98491.1"/>
    <property type="molecule type" value="Genomic_DNA"/>
</dbReference>
<dbReference type="Pfam" id="PF00135">
    <property type="entry name" value="COesterase"/>
    <property type="match status" value="1"/>
</dbReference>
<gene>
    <name evidence="5" type="ORF">SBOR_1153</name>
</gene>
<keyword evidence="2 3" id="KW-0378">Hydrolase</keyword>
<dbReference type="GO" id="GO:0016787">
    <property type="term" value="F:hydrolase activity"/>
    <property type="evidence" value="ECO:0007669"/>
    <property type="project" value="UniProtKB-KW"/>
</dbReference>
<dbReference type="AlphaFoldDB" id="W9CRK5"/>
<dbReference type="InterPro" id="IPR050309">
    <property type="entry name" value="Type-B_Carboxylest/Lipase"/>
</dbReference>
<keyword evidence="3" id="KW-0732">Signal</keyword>
<accession>W9CRK5</accession>
<sequence>MSPTFRSLGFILFIMWALVSTAVAVVTNNTTTSLPTVDLGYSIHQATLNAPIGSLRFAAPVPPIGRNITINNGQHDSICPQATPAWMLTAEIFVDDYLSGQNVSNFTNPPHEMVARRTALSVDPRSSEDCLFLDVIVPQKIFSATKTSEIVAKNAGNETGAPVLVWIYGGGYATGSKTSTGNPAGLISASLANEKEGVVYVAMNYRLGLFGWLAGDSDVIANAGLLDQRLALEWVQTHIYLFGGDPKRVTVMGESAGGGSILHHITAYGGTKGRTPFQQAIPQSPAFIPIVPSQAKASFHDVIGNASLLSNTTVTTASQLRTLPYEILSGVNTMMIGKSSYGQFTFGPVVDGSYVPDFPPRLLTQGAFDHNIGILVGHNSDEGLLLTNPAVQTQPEFVSTFEQALPSANASVIFHLTNILYPPIYDGSYGYTSPIGRLALSISHLTITCNAYSLASTFSKISPKGFNPSSPSSSYAYLFSVPPGTHGIDVPYTFFNGDTTDSPSGGGPPVIASLATLFQHFLIDFVISGNPSSDGTFERYSKNQTVTDIDITGLTLVKDPASDSRCDYWLRFPYYSE</sequence>
<dbReference type="InterPro" id="IPR019819">
    <property type="entry name" value="Carboxylesterase_B_CS"/>
</dbReference>
<dbReference type="STRING" id="1432307.W9CRK5"/>
<evidence type="ECO:0000259" key="4">
    <source>
        <dbReference type="Pfam" id="PF00135"/>
    </source>
</evidence>
<dbReference type="Gene3D" id="3.40.50.1820">
    <property type="entry name" value="alpha/beta hydrolase"/>
    <property type="match status" value="1"/>
</dbReference>
<evidence type="ECO:0000313" key="5">
    <source>
        <dbReference type="EMBL" id="ESZ98491.1"/>
    </source>
</evidence>
<dbReference type="PANTHER" id="PTHR11559">
    <property type="entry name" value="CARBOXYLESTERASE"/>
    <property type="match status" value="1"/>
</dbReference>
<comment type="similarity">
    <text evidence="1 3">Belongs to the type-B carboxylesterase/lipase family.</text>
</comment>
<reference evidence="5 6" key="1">
    <citation type="journal article" date="2014" name="Genome Announc.">
        <title>Draft genome sequence of Sclerotinia borealis, a psychrophilic plant pathogenic fungus.</title>
        <authorList>
            <person name="Mardanov A.V."/>
            <person name="Beletsky A.V."/>
            <person name="Kadnikov V.V."/>
            <person name="Ignatov A.N."/>
            <person name="Ravin N.V."/>
        </authorList>
    </citation>
    <scope>NUCLEOTIDE SEQUENCE [LARGE SCALE GENOMIC DNA]</scope>
    <source>
        <strain evidence="6">F-4157</strain>
    </source>
</reference>
<feature type="chain" id="PRO_5005151537" description="Carboxylic ester hydrolase" evidence="3">
    <location>
        <begin position="25"/>
        <end position="577"/>
    </location>
</feature>
<evidence type="ECO:0000256" key="3">
    <source>
        <dbReference type="RuleBase" id="RU361235"/>
    </source>
</evidence>
<dbReference type="Proteomes" id="UP000019487">
    <property type="component" value="Unassembled WGS sequence"/>
</dbReference>
<name>W9CRK5_SCLBF</name>
<evidence type="ECO:0000313" key="6">
    <source>
        <dbReference type="Proteomes" id="UP000019487"/>
    </source>
</evidence>
<dbReference type="InterPro" id="IPR019826">
    <property type="entry name" value="Carboxylesterase_B_AS"/>
</dbReference>
<dbReference type="ESTHER" id="9helo-w9crk5">
    <property type="family name" value="Fungal_carboxylesterase_lipase"/>
</dbReference>
<feature type="signal peptide" evidence="3">
    <location>
        <begin position="1"/>
        <end position="24"/>
    </location>
</feature>
<dbReference type="SUPFAM" id="SSF53474">
    <property type="entry name" value="alpha/beta-Hydrolases"/>
    <property type="match status" value="1"/>
</dbReference>
<proteinExistence type="inferred from homology"/>
<dbReference type="PROSITE" id="PS00941">
    <property type="entry name" value="CARBOXYLESTERASE_B_2"/>
    <property type="match status" value="1"/>
</dbReference>
<dbReference type="InterPro" id="IPR002018">
    <property type="entry name" value="CarbesteraseB"/>
</dbReference>
<dbReference type="HOGENOM" id="CLU_006586_10_5_1"/>
<dbReference type="PROSITE" id="PS00122">
    <property type="entry name" value="CARBOXYLESTERASE_B_1"/>
    <property type="match status" value="1"/>
</dbReference>
<evidence type="ECO:0000256" key="1">
    <source>
        <dbReference type="ARBA" id="ARBA00005964"/>
    </source>
</evidence>
<comment type="caution">
    <text evidence="5">The sequence shown here is derived from an EMBL/GenBank/DDBJ whole genome shotgun (WGS) entry which is preliminary data.</text>
</comment>
<feature type="domain" description="Carboxylesterase type B" evidence="4">
    <location>
        <begin position="50"/>
        <end position="569"/>
    </location>
</feature>
<dbReference type="OrthoDB" id="408631at2759"/>